<dbReference type="EMBL" id="CM051401">
    <property type="protein sequence ID" value="KAJ4713600.1"/>
    <property type="molecule type" value="Genomic_DNA"/>
</dbReference>
<organism evidence="1 2">
    <name type="scientific">Melia azedarach</name>
    <name type="common">Chinaberry tree</name>
    <dbReference type="NCBI Taxonomy" id="155640"/>
    <lineage>
        <taxon>Eukaryota</taxon>
        <taxon>Viridiplantae</taxon>
        <taxon>Streptophyta</taxon>
        <taxon>Embryophyta</taxon>
        <taxon>Tracheophyta</taxon>
        <taxon>Spermatophyta</taxon>
        <taxon>Magnoliopsida</taxon>
        <taxon>eudicotyledons</taxon>
        <taxon>Gunneridae</taxon>
        <taxon>Pentapetalae</taxon>
        <taxon>rosids</taxon>
        <taxon>malvids</taxon>
        <taxon>Sapindales</taxon>
        <taxon>Meliaceae</taxon>
        <taxon>Melia</taxon>
    </lineage>
</organism>
<accession>A0ACC1XQU9</accession>
<protein>
    <submittedName>
        <fullName evidence="1">Pentatricopeptide repeat-containing protein</fullName>
    </submittedName>
</protein>
<sequence>MVGNTLLSMYAKCGIIDDAISFFNEMNQKDTVSYNATISGCSQNGYAQEALHIFHKMQLCGIEPDLATMICVLPTCSHLAALQHGTCAHGYSIVCGFIKDTSICNALIDMYSKCGKIDLARKVFDRMEKRDIVSWNAMIVGYGIHGLGMEALWLFNKMQATGLKPDDVTFLCLLSACSHSGLVIEGKQLFNSMIQGINTVPRMDHYICMVDLLGRAGLLDEACKFIEKMPFEPDVHVWSALLAACRIHKDVELGEEVSKKIQGLGSEGTGNYVLLSNMYSAAGRWDDAAYVRIEQRDQGFKKSPGCSWIEINGVVHAFVGGDRSHPQSVQINKKLEELLVDMKRLGYRAESSFVLQDVEEEEKERILLYHSEKLAIAFGIISLRPPKPILVTKNLRVCVDCHTAIKLISVITKREITVRDASRFHHFRNGVCNCGDFW</sequence>
<reference evidence="1 2" key="1">
    <citation type="journal article" date="2023" name="Science">
        <title>Complex scaffold remodeling in plant triterpene biosynthesis.</title>
        <authorList>
            <person name="De La Pena R."/>
            <person name="Hodgson H."/>
            <person name="Liu J.C."/>
            <person name="Stephenson M.J."/>
            <person name="Martin A.C."/>
            <person name="Owen C."/>
            <person name="Harkess A."/>
            <person name="Leebens-Mack J."/>
            <person name="Jimenez L.E."/>
            <person name="Osbourn A."/>
            <person name="Sattely E.S."/>
        </authorList>
    </citation>
    <scope>NUCLEOTIDE SEQUENCE [LARGE SCALE GENOMIC DNA]</scope>
    <source>
        <strain evidence="2">cv. JPN11</strain>
        <tissue evidence="1">Leaf</tissue>
    </source>
</reference>
<dbReference type="Proteomes" id="UP001164539">
    <property type="component" value="Chromosome 8"/>
</dbReference>
<evidence type="ECO:0000313" key="1">
    <source>
        <dbReference type="EMBL" id="KAJ4713600.1"/>
    </source>
</evidence>
<keyword evidence="2" id="KW-1185">Reference proteome</keyword>
<evidence type="ECO:0000313" key="2">
    <source>
        <dbReference type="Proteomes" id="UP001164539"/>
    </source>
</evidence>
<comment type="caution">
    <text evidence="1">The sequence shown here is derived from an EMBL/GenBank/DDBJ whole genome shotgun (WGS) entry which is preliminary data.</text>
</comment>
<name>A0ACC1XQU9_MELAZ</name>
<gene>
    <name evidence="1" type="ORF">OWV82_015666</name>
</gene>
<proteinExistence type="predicted"/>